<feature type="binding site" evidence="11">
    <location>
        <position position="143"/>
    </location>
    <ligand>
        <name>Mn(2+)</name>
        <dbReference type="ChEBI" id="CHEBI:29035"/>
        <label>1</label>
    </ligand>
</feature>
<keyword evidence="7 11" id="KW-0464">Manganese</keyword>
<keyword evidence="5" id="KW-0692">RNA repair</keyword>
<dbReference type="EMBL" id="AMFJ01000052">
    <property type="protein sequence ID" value="EKE30049.1"/>
    <property type="molecule type" value="Genomic_DNA"/>
</dbReference>
<keyword evidence="2" id="KW-0436">Ligase</keyword>
<dbReference type="InterPro" id="IPR052915">
    <property type="entry name" value="RtcB-like"/>
</dbReference>
<evidence type="ECO:0000256" key="8">
    <source>
        <dbReference type="ARBA" id="ARBA00047746"/>
    </source>
</evidence>
<dbReference type="GO" id="GO:0170057">
    <property type="term" value="F:RNA ligase (GTP) activity"/>
    <property type="evidence" value="ECO:0007669"/>
    <property type="project" value="UniProtKB-EC"/>
</dbReference>
<dbReference type="PANTHER" id="PTHR43749:SF2">
    <property type="entry name" value="RNA-SPLICING LIGASE RTCB"/>
    <property type="match status" value="1"/>
</dbReference>
<comment type="catalytic activity">
    <reaction evidence="8">
        <text>a 3'-end 3'-phospho-ribonucleotide-RNA + a 5'-end dephospho-ribonucleoside-RNA + GTP = a ribonucleotidyl-ribonucleotide-RNA + GMP + diphosphate</text>
        <dbReference type="Rhea" id="RHEA:68076"/>
        <dbReference type="Rhea" id="RHEA-COMP:10463"/>
        <dbReference type="Rhea" id="RHEA-COMP:13936"/>
        <dbReference type="Rhea" id="RHEA-COMP:17355"/>
        <dbReference type="ChEBI" id="CHEBI:33019"/>
        <dbReference type="ChEBI" id="CHEBI:37565"/>
        <dbReference type="ChEBI" id="CHEBI:58115"/>
        <dbReference type="ChEBI" id="CHEBI:83062"/>
        <dbReference type="ChEBI" id="CHEBI:138284"/>
        <dbReference type="ChEBI" id="CHEBI:173118"/>
        <dbReference type="EC" id="6.5.1.8"/>
    </reaction>
</comment>
<sequence>MEKEIHIFWTRIEQEAIDQFNNVMRLENVVKWALMPDAHTGYVLPIWGVVAVKGAIYPAFIWYDIWCWVLAMKTDYILSDFKSDKREKIFNSIYRSIPCWEGRFRDKPLIEPDQIMSFDHTWVAEEAMIKWINQIWTLGWWNHFIEIAYDEDKAVWIVVHSWSRWVWHRIASVYMKVAKEKQNIDTGKFEKEFENIEEFKSLKKLDLEKYEEIKWNYIDKKLKEFTKWSNEWTYWLDADSEDWKNYILDMNFWLEFALLNRFEMLKLVARDLDYYLKWTTEIKDYINRNHNHAELRDWLWIHRKWATHAELWMLWVIPGNMRDWSFIVRWKWNPDSLFSSSHGGWRAMSRNKAKETVSMDEFEKSMKWITAKVTHQTLDESPMAYKNIFKVMELQSDLVDVIHHLKPIINIKW</sequence>
<dbReference type="GO" id="GO:0042245">
    <property type="term" value="P:RNA repair"/>
    <property type="evidence" value="ECO:0007669"/>
    <property type="project" value="UniProtKB-KW"/>
</dbReference>
<dbReference type="AlphaFoldDB" id="K2GHW6"/>
<evidence type="ECO:0000256" key="10">
    <source>
        <dbReference type="PIRSR" id="PIRSR601233-2"/>
    </source>
</evidence>
<evidence type="ECO:0000256" key="3">
    <source>
        <dbReference type="ARBA" id="ARBA00022723"/>
    </source>
</evidence>
<dbReference type="GO" id="GO:0030145">
    <property type="term" value="F:manganese ion binding"/>
    <property type="evidence" value="ECO:0007669"/>
    <property type="project" value="TreeGrafter"/>
</dbReference>
<dbReference type="GO" id="GO:0003909">
    <property type="term" value="F:DNA ligase activity"/>
    <property type="evidence" value="ECO:0007669"/>
    <property type="project" value="TreeGrafter"/>
</dbReference>
<evidence type="ECO:0000256" key="2">
    <source>
        <dbReference type="ARBA" id="ARBA00022598"/>
    </source>
</evidence>
<dbReference type="EC" id="6.5.1.8" evidence="1"/>
<evidence type="ECO:0000256" key="6">
    <source>
        <dbReference type="ARBA" id="ARBA00023134"/>
    </source>
</evidence>
<feature type="binding site" evidence="10">
    <location>
        <begin position="318"/>
        <end position="321"/>
    </location>
    <ligand>
        <name>GMP</name>
        <dbReference type="ChEBI" id="CHEBI:58115"/>
    </ligand>
</feature>
<name>K2GHW6_9BACT</name>
<dbReference type="Pfam" id="PF01139">
    <property type="entry name" value="RtcB"/>
    <property type="match status" value="2"/>
</dbReference>
<keyword evidence="3 11" id="KW-0479">Metal-binding</keyword>
<feature type="binding site" evidence="10">
    <location>
        <begin position="142"/>
        <end position="146"/>
    </location>
    <ligand>
        <name>GMP</name>
        <dbReference type="ChEBI" id="CHEBI:58115"/>
    </ligand>
</feature>
<keyword evidence="4 10" id="KW-0547">Nucleotide-binding</keyword>
<comment type="cofactor">
    <cofactor evidence="11">
        <name>Mn(2+)</name>
        <dbReference type="ChEBI" id="CHEBI:29035"/>
    </cofactor>
    <text evidence="11">Binds 2 manganese ions per subunit.</text>
</comment>
<feature type="binding site" evidence="10">
    <location>
        <position position="325"/>
    </location>
    <ligand>
        <name>GMP</name>
        <dbReference type="ChEBI" id="CHEBI:58115"/>
    </ligand>
</feature>
<dbReference type="InterPro" id="IPR036025">
    <property type="entry name" value="RtcB-like_sf"/>
</dbReference>
<evidence type="ECO:0000256" key="4">
    <source>
        <dbReference type="ARBA" id="ARBA00022741"/>
    </source>
</evidence>
<evidence type="ECO:0000313" key="12">
    <source>
        <dbReference type="EMBL" id="EKE30049.1"/>
    </source>
</evidence>
<accession>K2GHW6</accession>
<dbReference type="GO" id="GO:0005525">
    <property type="term" value="F:GTP binding"/>
    <property type="evidence" value="ECO:0007669"/>
    <property type="project" value="UniProtKB-KW"/>
</dbReference>
<evidence type="ECO:0000256" key="9">
    <source>
        <dbReference type="PIRSR" id="PIRSR601233-1"/>
    </source>
</evidence>
<feature type="binding site" evidence="11">
    <location>
        <position position="64"/>
    </location>
    <ligand>
        <name>Mn(2+)</name>
        <dbReference type="ChEBI" id="CHEBI:29035"/>
        <label>1</label>
    </ligand>
</feature>
<dbReference type="Gene3D" id="3.90.1860.10">
    <property type="entry name" value="tRNA-splicing ligase RtcB"/>
    <property type="match status" value="2"/>
</dbReference>
<feature type="binding site" evidence="10">
    <location>
        <position position="412"/>
    </location>
    <ligand>
        <name>GMP</name>
        <dbReference type="ChEBI" id="CHEBI:58115"/>
    </ligand>
</feature>
<dbReference type="GO" id="GO:0006281">
    <property type="term" value="P:DNA repair"/>
    <property type="evidence" value="ECO:0007669"/>
    <property type="project" value="TreeGrafter"/>
</dbReference>
<protein>
    <recommendedName>
        <fullName evidence="1">3'-phosphate/5'-hydroxy nucleic acid ligase</fullName>
        <ecNumber evidence="1">6.5.1.8</ecNumber>
    </recommendedName>
</protein>
<keyword evidence="6 10" id="KW-0342">GTP-binding</keyword>
<evidence type="ECO:0000256" key="11">
    <source>
        <dbReference type="PIRSR" id="PIRSR601233-3"/>
    </source>
</evidence>
<dbReference type="GO" id="GO:0006396">
    <property type="term" value="P:RNA processing"/>
    <property type="evidence" value="ECO:0007669"/>
    <property type="project" value="InterPro"/>
</dbReference>
<dbReference type="PANTHER" id="PTHR43749">
    <property type="entry name" value="RNA-SPLICING LIGASE RTCB"/>
    <property type="match status" value="1"/>
</dbReference>
<dbReference type="SUPFAM" id="SSF103365">
    <property type="entry name" value="Hypothetical protein PH1602"/>
    <property type="match status" value="1"/>
</dbReference>
<reference evidence="12" key="1">
    <citation type="journal article" date="2012" name="Science">
        <title>Fermentation, hydrogen, and sulfur metabolism in multiple uncultivated bacterial phyla.</title>
        <authorList>
            <person name="Wrighton K.C."/>
            <person name="Thomas B.C."/>
            <person name="Sharon I."/>
            <person name="Miller C.S."/>
            <person name="Castelle C.J."/>
            <person name="VerBerkmoes N.C."/>
            <person name="Wilkins M.J."/>
            <person name="Hettich R.L."/>
            <person name="Lipton M.S."/>
            <person name="Williams K.H."/>
            <person name="Long P.E."/>
            <person name="Banfield J.F."/>
        </authorList>
    </citation>
    <scope>NUCLEOTIDE SEQUENCE [LARGE SCALE GENOMIC DNA]</scope>
</reference>
<organism evidence="12">
    <name type="scientific">uncultured bacterium</name>
    <name type="common">gcode 4</name>
    <dbReference type="NCBI Taxonomy" id="1234023"/>
    <lineage>
        <taxon>Bacteria</taxon>
        <taxon>environmental samples</taxon>
    </lineage>
</organism>
<feature type="active site" description="GMP-histidine intermediate" evidence="9">
    <location>
        <position position="342"/>
    </location>
</feature>
<evidence type="ECO:0000256" key="5">
    <source>
        <dbReference type="ARBA" id="ARBA00022800"/>
    </source>
</evidence>
<evidence type="ECO:0000256" key="1">
    <source>
        <dbReference type="ARBA" id="ARBA00012726"/>
    </source>
</evidence>
<feature type="binding site" evidence="11">
    <location>
        <position position="160"/>
    </location>
    <ligand>
        <name>Mn(2+)</name>
        <dbReference type="ChEBI" id="CHEBI:29035"/>
        <label>2</label>
    </ligand>
</feature>
<proteinExistence type="predicted"/>
<gene>
    <name evidence="12" type="ORF">ACD_2C00052G0010</name>
</gene>
<evidence type="ECO:0000256" key="7">
    <source>
        <dbReference type="ARBA" id="ARBA00023211"/>
    </source>
</evidence>
<comment type="caution">
    <text evidence="12">The sequence shown here is derived from an EMBL/GenBank/DDBJ whole genome shotgun (WGS) entry which is preliminary data.</text>
</comment>
<dbReference type="InterPro" id="IPR001233">
    <property type="entry name" value="RtcB"/>
</dbReference>